<accession>W7BG30</accession>
<organism evidence="1 2">
    <name type="scientific">Listeria grandensis FSL F6-0971</name>
    <dbReference type="NCBI Taxonomy" id="1265819"/>
    <lineage>
        <taxon>Bacteria</taxon>
        <taxon>Bacillati</taxon>
        <taxon>Bacillota</taxon>
        <taxon>Bacilli</taxon>
        <taxon>Bacillales</taxon>
        <taxon>Listeriaceae</taxon>
        <taxon>Listeria</taxon>
    </lineage>
</organism>
<gene>
    <name evidence="1" type="ORF">PGRAN_03060</name>
</gene>
<dbReference type="STRING" id="1265819.PGRAN_03060"/>
<reference evidence="1 2" key="1">
    <citation type="journal article" date="2014" name="Int. J. Syst. Evol. Microbiol.">
        <title>Listeria floridensis sp. nov., Listeria aquatica sp. nov., Listeria cornellensis sp. nov., Listeria riparia sp. nov. and Listeria grandensis sp. nov., from agricultural and natural environments.</title>
        <authorList>
            <person name="den Bakker H.C."/>
            <person name="Warchocki S."/>
            <person name="Wright E.M."/>
            <person name="Allred A.F."/>
            <person name="Ahlstrom C."/>
            <person name="Manuel C.S."/>
            <person name="Stasiewicz M.J."/>
            <person name="Burrell A."/>
            <person name="Roof S."/>
            <person name="Strawn L."/>
            <person name="Fortes E.D."/>
            <person name="Nightingale K.K."/>
            <person name="Kephart D."/>
            <person name="Wiedmann M."/>
        </authorList>
    </citation>
    <scope>NUCLEOTIDE SEQUENCE [LARGE SCALE GENOMIC DNA]</scope>
    <source>
        <strain evidence="2">FSL F6-971</strain>
    </source>
</reference>
<dbReference type="AlphaFoldDB" id="W7BG30"/>
<dbReference type="EC" id="4.2.1.3" evidence="1"/>
<dbReference type="PATRIC" id="fig|1265819.5.peg.608"/>
<comment type="caution">
    <text evidence="1">The sequence shown here is derived from an EMBL/GenBank/DDBJ whole genome shotgun (WGS) entry which is preliminary data.</text>
</comment>
<dbReference type="Proteomes" id="UP000019253">
    <property type="component" value="Unassembled WGS sequence"/>
</dbReference>
<protein>
    <submittedName>
        <fullName evidence="1">Aconitate hydratase</fullName>
        <ecNumber evidence="1">4.2.1.3</ecNumber>
    </submittedName>
</protein>
<evidence type="ECO:0000313" key="1">
    <source>
        <dbReference type="EMBL" id="EUJ24837.1"/>
    </source>
</evidence>
<dbReference type="EMBL" id="AODD01000002">
    <property type="protein sequence ID" value="EUJ24837.1"/>
    <property type="molecule type" value="Genomic_DNA"/>
</dbReference>
<name>W7BG30_9LIST</name>
<evidence type="ECO:0000313" key="2">
    <source>
        <dbReference type="Proteomes" id="UP000019253"/>
    </source>
</evidence>
<proteinExistence type="predicted"/>
<keyword evidence="2" id="KW-1185">Reference proteome</keyword>
<sequence>MTKWNEQAKQSFQIGDDTYHYYQLKTLEADGQTSIKKTALLDPRIIRISIASSGRTHHHR</sequence>
<keyword evidence="1" id="KW-0456">Lyase</keyword>
<dbReference type="GO" id="GO:0003994">
    <property type="term" value="F:aconitate hydratase activity"/>
    <property type="evidence" value="ECO:0007669"/>
    <property type="project" value="UniProtKB-EC"/>
</dbReference>